<keyword evidence="2" id="KW-1185">Reference proteome</keyword>
<comment type="caution">
    <text evidence="1">The sequence shown here is derived from an EMBL/GenBank/DDBJ whole genome shotgun (WGS) entry which is preliminary data.</text>
</comment>
<evidence type="ECO:0000313" key="1">
    <source>
        <dbReference type="EMBL" id="KAK6725942.1"/>
    </source>
</evidence>
<name>A0ABR1BHF7_NECAM</name>
<dbReference type="Pfam" id="PF01564">
    <property type="entry name" value="Spermine_synth"/>
    <property type="match status" value="1"/>
</dbReference>
<dbReference type="InterPro" id="IPR029063">
    <property type="entry name" value="SAM-dependent_MTases_sf"/>
</dbReference>
<dbReference type="SUPFAM" id="SSF53335">
    <property type="entry name" value="S-adenosyl-L-methionine-dependent methyltransferases"/>
    <property type="match status" value="1"/>
</dbReference>
<dbReference type="Proteomes" id="UP001303046">
    <property type="component" value="Unassembled WGS sequence"/>
</dbReference>
<dbReference type="Gene3D" id="3.40.50.150">
    <property type="entry name" value="Vaccinia Virus protein VP39"/>
    <property type="match status" value="1"/>
</dbReference>
<dbReference type="EMBL" id="JAVFWL010000001">
    <property type="protein sequence ID" value="KAK6725942.1"/>
    <property type="molecule type" value="Genomic_DNA"/>
</dbReference>
<sequence>MKEIFSLDEHPSLHLQQIVHGRRRKRGPFRLKSTVILILRGLTSGITSACSSTLQYSVKRDTVTSQYHVRNMECSSEPGVLHGLQVLGRRSSASSSSHQFNMLPLTVWTFLCTLVPLTMSSEFSCTHDGKPSDVCDREDYETISDRDAAGYFIHNYGYRRNLEKSVCLNDGDCVDIADGVVYYNDRYNFARGILMGQLLISRAYLKLPKKPENYDYEIFDTSRWAINKTSLDFFSYTTTMIEEMFASGAVDISREVTAQVLSIGIGGGFINTYLHYNYPNMNITAVDVEPKTLEIAQKWFALELDQRHHVVIMDGIKFIEQAVNEGQKYDAIHIDACTTDQSAELACPLVAFLKPEVVKNLSKLLTKKGVVIMNVISLHGKIQESAKRVRTSFQKFFKVCSIKLAPYSQLNLVATCGQYPRPESLKEKYIEFAKYPPAAYYKDEFP</sequence>
<proteinExistence type="predicted"/>
<organism evidence="1 2">
    <name type="scientific">Necator americanus</name>
    <name type="common">Human hookworm</name>
    <dbReference type="NCBI Taxonomy" id="51031"/>
    <lineage>
        <taxon>Eukaryota</taxon>
        <taxon>Metazoa</taxon>
        <taxon>Ecdysozoa</taxon>
        <taxon>Nematoda</taxon>
        <taxon>Chromadorea</taxon>
        <taxon>Rhabditida</taxon>
        <taxon>Rhabditina</taxon>
        <taxon>Rhabditomorpha</taxon>
        <taxon>Strongyloidea</taxon>
        <taxon>Ancylostomatidae</taxon>
        <taxon>Bunostominae</taxon>
        <taxon>Necator</taxon>
    </lineage>
</organism>
<reference evidence="1 2" key="1">
    <citation type="submission" date="2023-08" db="EMBL/GenBank/DDBJ databases">
        <title>A Necator americanus chromosomal reference genome.</title>
        <authorList>
            <person name="Ilik V."/>
            <person name="Petrzelkova K.J."/>
            <person name="Pardy F."/>
            <person name="Fuh T."/>
            <person name="Niatou-Singa F.S."/>
            <person name="Gouil Q."/>
            <person name="Baker L."/>
            <person name="Ritchie M.E."/>
            <person name="Jex A.R."/>
            <person name="Gazzola D."/>
            <person name="Li H."/>
            <person name="Toshio Fujiwara R."/>
            <person name="Zhan B."/>
            <person name="Aroian R.V."/>
            <person name="Pafco B."/>
            <person name="Schwarz E.M."/>
        </authorList>
    </citation>
    <scope>NUCLEOTIDE SEQUENCE [LARGE SCALE GENOMIC DNA]</scope>
    <source>
        <strain evidence="1 2">Aroian</strain>
        <tissue evidence="1">Whole animal</tissue>
    </source>
</reference>
<gene>
    <name evidence="1" type="primary">Necator_chrI.g448</name>
    <name evidence="1" type="ORF">RB195_004326</name>
</gene>
<protein>
    <recommendedName>
        <fullName evidence="3">Spermine/spermidine synthase</fullName>
    </recommendedName>
</protein>
<evidence type="ECO:0008006" key="3">
    <source>
        <dbReference type="Google" id="ProtNLM"/>
    </source>
</evidence>
<evidence type="ECO:0000313" key="2">
    <source>
        <dbReference type="Proteomes" id="UP001303046"/>
    </source>
</evidence>
<accession>A0ABR1BHF7</accession>